<feature type="binding site" evidence="13">
    <location>
        <position position="307"/>
    </location>
    <ligand>
        <name>S-adenosyl-L-methionine</name>
        <dbReference type="ChEBI" id="CHEBI:59789"/>
    </ligand>
</feature>
<keyword evidence="5" id="KW-0698">rRNA processing</keyword>
<feature type="active site" description="Nucleophile" evidence="13">
    <location>
        <position position="379"/>
    </location>
</feature>
<keyword evidence="9 13" id="KW-0694">RNA-binding</keyword>
<keyword evidence="6 13" id="KW-0489">Methyltransferase</keyword>
<comment type="subcellular location">
    <subcellularLocation>
        <location evidence="2">Cytoplasm</location>
    </subcellularLocation>
</comment>
<dbReference type="InterPro" id="IPR001678">
    <property type="entry name" value="MeTrfase_RsmB-F_NOP2_dom"/>
</dbReference>
<comment type="caution">
    <text evidence="15">The sequence shown here is derived from an EMBL/GenBank/DDBJ whole genome shotgun (WGS) entry which is preliminary data.</text>
</comment>
<evidence type="ECO:0000256" key="4">
    <source>
        <dbReference type="ARBA" id="ARBA00022490"/>
    </source>
</evidence>
<dbReference type="InterPro" id="IPR054728">
    <property type="entry name" value="RsmB-like_ferredoxin"/>
</dbReference>
<dbReference type="CDD" id="cd02440">
    <property type="entry name" value="AdoMet_MTases"/>
    <property type="match status" value="1"/>
</dbReference>
<evidence type="ECO:0000256" key="9">
    <source>
        <dbReference type="ARBA" id="ARBA00022884"/>
    </source>
</evidence>
<comment type="similarity">
    <text evidence="13">Belongs to the class I-like SAM-binding methyltransferase superfamily. RsmB/NOP family.</text>
</comment>
<keyword evidence="8 13" id="KW-0949">S-adenosyl-L-methionine</keyword>
<dbReference type="Pfam" id="PF01189">
    <property type="entry name" value="Methyltr_RsmB-F"/>
    <property type="match status" value="1"/>
</dbReference>
<dbReference type="PANTHER" id="PTHR22807">
    <property type="entry name" value="NOP2 YEAST -RELATED NOL1/NOP2/FMU SUN DOMAIN-CONTAINING"/>
    <property type="match status" value="1"/>
</dbReference>
<comment type="catalytic activity">
    <reaction evidence="12">
        <text>cytidine(967) in 16S rRNA + S-adenosyl-L-methionine = 5-methylcytidine(967) in 16S rRNA + S-adenosyl-L-homocysteine + H(+)</text>
        <dbReference type="Rhea" id="RHEA:42748"/>
        <dbReference type="Rhea" id="RHEA-COMP:10219"/>
        <dbReference type="Rhea" id="RHEA-COMP:10220"/>
        <dbReference type="ChEBI" id="CHEBI:15378"/>
        <dbReference type="ChEBI" id="CHEBI:57856"/>
        <dbReference type="ChEBI" id="CHEBI:59789"/>
        <dbReference type="ChEBI" id="CHEBI:74483"/>
        <dbReference type="ChEBI" id="CHEBI:82748"/>
        <dbReference type="EC" id="2.1.1.176"/>
    </reaction>
</comment>
<proteinExistence type="inferred from homology"/>
<dbReference type="PRINTS" id="PR02008">
    <property type="entry name" value="RCMTFAMILY"/>
</dbReference>
<dbReference type="Gene3D" id="1.10.940.10">
    <property type="entry name" value="NusB-like"/>
    <property type="match status" value="1"/>
</dbReference>
<dbReference type="GO" id="GO:0032259">
    <property type="term" value="P:methylation"/>
    <property type="evidence" value="ECO:0007669"/>
    <property type="project" value="UniProtKB-KW"/>
</dbReference>
<dbReference type="NCBIfam" id="NF008149">
    <property type="entry name" value="PRK10901.1"/>
    <property type="match status" value="1"/>
</dbReference>
<keyword evidence="16" id="KW-1185">Reference proteome</keyword>
<evidence type="ECO:0000256" key="3">
    <source>
        <dbReference type="ARBA" id="ARBA00012140"/>
    </source>
</evidence>
<evidence type="ECO:0000256" key="13">
    <source>
        <dbReference type="PROSITE-ProRule" id="PRU01023"/>
    </source>
</evidence>
<feature type="binding site" evidence="13">
    <location>
        <position position="281"/>
    </location>
    <ligand>
        <name>S-adenosyl-L-methionine</name>
        <dbReference type="ChEBI" id="CHEBI:59789"/>
    </ligand>
</feature>
<keyword evidence="4" id="KW-0963">Cytoplasm</keyword>
<dbReference type="SUPFAM" id="SSF53335">
    <property type="entry name" value="S-adenosyl-L-methionine-dependent methyltransferases"/>
    <property type="match status" value="1"/>
</dbReference>
<feature type="domain" description="SAM-dependent MTase RsmB/NOP-type" evidence="14">
    <location>
        <begin position="167"/>
        <end position="439"/>
    </location>
</feature>
<accession>A0ABU1ZSR8</accession>
<sequence length="441" mass="48078">MPELHKTPALWRQLQATARVVLAVRGGASGTVAIDAVEAELRSGVQALAFQVWRNLGRAQALCALLASKKPPPAADALLCVALALAWDDAQAPYDAFTLVNQAVEAAKRQQETKAQANFMNACLRRFLREKDTLVAATQKDPEAVWNHPAWWITRLKAERPAQWMALLSAANRHAPMTLRLNRRRTCVDDYLPLLEQAQLRGIHRSAQIVELGQAVPVQTVPGFAQGMVSVQDAAAQVAAPLLLDGYAAPQPWRILDACAAPGGKTGHLLELADAEVIALEVDARRAQRIQSNAQRLGLTPQVVTADASRPDSWWDAKPFDLVLLDAPCTASGIVRRHPDIRWLRRASDVDQLAAIQKRILQALWPLVRPGGRLLYCTCSLFVAEGQGQAQAFLANNTDAQLLPSPGHLLPQSEVTAGVVPDNPLGDHDGFFYALFEKRAV</sequence>
<feature type="binding site" evidence="13">
    <location>
        <position position="326"/>
    </location>
    <ligand>
        <name>S-adenosyl-L-methionine</name>
        <dbReference type="ChEBI" id="CHEBI:59789"/>
    </ligand>
</feature>
<dbReference type="Gene3D" id="3.40.50.150">
    <property type="entry name" value="Vaccinia Virus protein VP39"/>
    <property type="match status" value="1"/>
</dbReference>
<dbReference type="InterPro" id="IPR023267">
    <property type="entry name" value="RCMT"/>
</dbReference>
<dbReference type="PROSITE" id="PS51686">
    <property type="entry name" value="SAM_MT_RSMB_NOP"/>
    <property type="match status" value="1"/>
</dbReference>
<dbReference type="Pfam" id="PF01029">
    <property type="entry name" value="NusB"/>
    <property type="match status" value="1"/>
</dbReference>
<evidence type="ECO:0000256" key="5">
    <source>
        <dbReference type="ARBA" id="ARBA00022552"/>
    </source>
</evidence>
<evidence type="ECO:0000256" key="2">
    <source>
        <dbReference type="ARBA" id="ARBA00004496"/>
    </source>
</evidence>
<dbReference type="Gene3D" id="3.30.70.1170">
    <property type="entry name" value="Sun protein, domain 3"/>
    <property type="match status" value="1"/>
</dbReference>
<dbReference type="InterPro" id="IPR049560">
    <property type="entry name" value="MeTrfase_RsmB-F_NOP2_cat"/>
</dbReference>
<name>A0ABU1ZSR8_9BURK</name>
<evidence type="ECO:0000256" key="7">
    <source>
        <dbReference type="ARBA" id="ARBA00022679"/>
    </source>
</evidence>
<dbReference type="InterPro" id="IPR006027">
    <property type="entry name" value="NusB_RsmB_TIM44"/>
</dbReference>
<evidence type="ECO:0000256" key="10">
    <source>
        <dbReference type="ARBA" id="ARBA00030399"/>
    </source>
</evidence>
<feature type="binding site" evidence="13">
    <location>
        <begin position="259"/>
        <end position="265"/>
    </location>
    <ligand>
        <name>S-adenosyl-L-methionine</name>
        <dbReference type="ChEBI" id="CHEBI:59789"/>
    </ligand>
</feature>
<evidence type="ECO:0000256" key="6">
    <source>
        <dbReference type="ARBA" id="ARBA00022603"/>
    </source>
</evidence>
<dbReference type="RefSeq" id="WP_310346120.1">
    <property type="nucleotide sequence ID" value="NZ_JAVDXO010000012.1"/>
</dbReference>
<dbReference type="EMBL" id="JAVDXO010000012">
    <property type="protein sequence ID" value="MDR7308600.1"/>
    <property type="molecule type" value="Genomic_DNA"/>
</dbReference>
<evidence type="ECO:0000256" key="12">
    <source>
        <dbReference type="ARBA" id="ARBA00047283"/>
    </source>
</evidence>
<protein>
    <recommendedName>
        <fullName evidence="3">16S rRNA (cytosine(967)-C(5))-methyltransferase</fullName>
        <ecNumber evidence="3">2.1.1.176</ecNumber>
    </recommendedName>
    <alternativeName>
        <fullName evidence="10">16S rRNA m5C967 methyltransferase</fullName>
    </alternativeName>
    <alternativeName>
        <fullName evidence="11">rRNA (cytosine-C(5)-)-methyltransferase RsmB</fullName>
    </alternativeName>
</protein>
<comment type="function">
    <text evidence="1">Specifically methylates the cytosine at position 967 (m5C967) of 16S rRNA.</text>
</comment>
<dbReference type="InterPro" id="IPR029063">
    <property type="entry name" value="SAM-dependent_MTases_sf"/>
</dbReference>
<gene>
    <name evidence="15" type="ORF">J2X15_003916</name>
</gene>
<dbReference type="GO" id="GO:0008168">
    <property type="term" value="F:methyltransferase activity"/>
    <property type="evidence" value="ECO:0007669"/>
    <property type="project" value="UniProtKB-KW"/>
</dbReference>
<evidence type="ECO:0000256" key="11">
    <source>
        <dbReference type="ARBA" id="ARBA00031088"/>
    </source>
</evidence>
<reference evidence="15 16" key="1">
    <citation type="submission" date="2023-07" db="EMBL/GenBank/DDBJ databases">
        <title>Sorghum-associated microbial communities from plants grown in Nebraska, USA.</title>
        <authorList>
            <person name="Schachtman D."/>
        </authorList>
    </citation>
    <scope>NUCLEOTIDE SEQUENCE [LARGE SCALE GENOMIC DNA]</scope>
    <source>
        <strain evidence="15 16">BE308</strain>
    </source>
</reference>
<organism evidence="15 16">
    <name type="scientific">Rhodoferax saidenbachensis</name>
    <dbReference type="NCBI Taxonomy" id="1484693"/>
    <lineage>
        <taxon>Bacteria</taxon>
        <taxon>Pseudomonadati</taxon>
        <taxon>Pseudomonadota</taxon>
        <taxon>Betaproteobacteria</taxon>
        <taxon>Burkholderiales</taxon>
        <taxon>Comamonadaceae</taxon>
        <taxon>Rhodoferax</taxon>
    </lineage>
</organism>
<dbReference type="InterPro" id="IPR004573">
    <property type="entry name" value="rRNA_ssu_MeTfrase_B"/>
</dbReference>
<evidence type="ECO:0000313" key="15">
    <source>
        <dbReference type="EMBL" id="MDR7308600.1"/>
    </source>
</evidence>
<evidence type="ECO:0000256" key="8">
    <source>
        <dbReference type="ARBA" id="ARBA00022691"/>
    </source>
</evidence>
<dbReference type="InterPro" id="IPR035926">
    <property type="entry name" value="NusB-like_sf"/>
</dbReference>
<evidence type="ECO:0000259" key="14">
    <source>
        <dbReference type="PROSITE" id="PS51686"/>
    </source>
</evidence>
<keyword evidence="7 13" id="KW-0808">Transferase</keyword>
<dbReference type="Pfam" id="PF22458">
    <property type="entry name" value="RsmF-B_ferredox"/>
    <property type="match status" value="1"/>
</dbReference>
<evidence type="ECO:0000256" key="1">
    <source>
        <dbReference type="ARBA" id="ARBA00002724"/>
    </source>
</evidence>
<dbReference type="PANTHER" id="PTHR22807:SF61">
    <property type="entry name" value="NOL1_NOP2_SUN FAMILY PROTEIN _ ANTITERMINATION NUSB DOMAIN-CONTAINING PROTEIN"/>
    <property type="match status" value="1"/>
</dbReference>
<dbReference type="EC" id="2.1.1.176" evidence="3"/>
<dbReference type="NCBIfam" id="TIGR00563">
    <property type="entry name" value="rsmB"/>
    <property type="match status" value="1"/>
</dbReference>
<dbReference type="Proteomes" id="UP001268089">
    <property type="component" value="Unassembled WGS sequence"/>
</dbReference>
<dbReference type="SUPFAM" id="SSF48013">
    <property type="entry name" value="NusB-like"/>
    <property type="match status" value="1"/>
</dbReference>
<evidence type="ECO:0000313" key="16">
    <source>
        <dbReference type="Proteomes" id="UP001268089"/>
    </source>
</evidence>